<dbReference type="GeneID" id="90000639"/>
<dbReference type="PRINTS" id="PR00094">
    <property type="entry name" value="ADENYLTKNASE"/>
</dbReference>
<evidence type="ECO:0000256" key="4">
    <source>
        <dbReference type="RuleBase" id="RU003330"/>
    </source>
</evidence>
<evidence type="ECO:0000313" key="5">
    <source>
        <dbReference type="EMBL" id="KAK5940773.1"/>
    </source>
</evidence>
<dbReference type="Gene3D" id="3.40.50.300">
    <property type="entry name" value="P-loop containing nucleotide triphosphate hydrolases"/>
    <property type="match status" value="1"/>
</dbReference>
<name>A0ABR0RKI5_9EURO</name>
<keyword evidence="1 4" id="KW-0808">Transferase</keyword>
<dbReference type="Proteomes" id="UP001334248">
    <property type="component" value="Unassembled WGS sequence"/>
</dbReference>
<keyword evidence="2" id="KW-0547">Nucleotide-binding</keyword>
<dbReference type="InterPro" id="IPR027417">
    <property type="entry name" value="P-loop_NTPase"/>
</dbReference>
<evidence type="ECO:0000256" key="2">
    <source>
        <dbReference type="ARBA" id="ARBA00022741"/>
    </source>
</evidence>
<reference evidence="5 6" key="1">
    <citation type="journal article" date="2023" name="Res Sq">
        <title>Genomic and morphological characterization of Knufia obscura isolated from the Mars 2020 spacecraft assembly facility.</title>
        <authorList>
            <person name="Chander A.M."/>
            <person name="Teixeira M.M."/>
            <person name="Singh N.K."/>
            <person name="Williams M.P."/>
            <person name="Parker C.W."/>
            <person name="Leo P."/>
            <person name="Stajich J.E."/>
            <person name="Torok T."/>
            <person name="Tighe S."/>
            <person name="Mason C.E."/>
            <person name="Venkateswaran K."/>
        </authorList>
    </citation>
    <scope>NUCLEOTIDE SEQUENCE [LARGE SCALE GENOMIC DNA]</scope>
    <source>
        <strain evidence="5 6">CCFEE 5817</strain>
    </source>
</reference>
<dbReference type="HAMAP" id="MF_00235">
    <property type="entry name" value="Adenylate_kinase_Adk"/>
    <property type="match status" value="1"/>
</dbReference>
<keyword evidence="3 4" id="KW-0418">Kinase</keyword>
<sequence length="211" mass="23033">MAPAYTVISILGPPGAGKGTQYKLLCEKLDMIHLSLGDVLRAELRHPESKVADTIRENMALGRVGAKEITVPLLRTAMEKVAADAEKPGEAVFLLDGRISPEARQAEFFEETVASPIAILVLECEEEVIKARLKQRAIEEGRFDDDDETIERRLATFYGETGVVLEHYQARGKVYRVDGGGSREEVAERLGGVVIEVLKGQTGAGDLSLQD</sequence>
<organism evidence="5 6">
    <name type="scientific">Knufia obscura</name>
    <dbReference type="NCBI Taxonomy" id="1635080"/>
    <lineage>
        <taxon>Eukaryota</taxon>
        <taxon>Fungi</taxon>
        <taxon>Dikarya</taxon>
        <taxon>Ascomycota</taxon>
        <taxon>Pezizomycotina</taxon>
        <taxon>Eurotiomycetes</taxon>
        <taxon>Chaetothyriomycetidae</taxon>
        <taxon>Chaetothyriales</taxon>
        <taxon>Trichomeriaceae</taxon>
        <taxon>Knufia</taxon>
    </lineage>
</organism>
<gene>
    <name evidence="5" type="primary">URA6_2</name>
    <name evidence="5" type="ORF">PMZ80_007190</name>
</gene>
<evidence type="ECO:0000313" key="6">
    <source>
        <dbReference type="Proteomes" id="UP001334248"/>
    </source>
</evidence>
<dbReference type="EC" id="2.7.4.14" evidence="5"/>
<proteinExistence type="inferred from homology"/>
<evidence type="ECO:0000256" key="3">
    <source>
        <dbReference type="ARBA" id="ARBA00022777"/>
    </source>
</evidence>
<keyword evidence="6" id="KW-1185">Reference proteome</keyword>
<comment type="similarity">
    <text evidence="4">Belongs to the adenylate kinase family.</text>
</comment>
<dbReference type="EMBL" id="JAVHJV010000008">
    <property type="protein sequence ID" value="KAK5940773.1"/>
    <property type="molecule type" value="Genomic_DNA"/>
</dbReference>
<dbReference type="Pfam" id="PF00406">
    <property type="entry name" value="ADK"/>
    <property type="match status" value="1"/>
</dbReference>
<accession>A0ABR0RKI5</accession>
<dbReference type="InterPro" id="IPR000850">
    <property type="entry name" value="Adenylat/UMP-CMP_kin"/>
</dbReference>
<dbReference type="SUPFAM" id="SSF52540">
    <property type="entry name" value="P-loop containing nucleoside triphosphate hydrolases"/>
    <property type="match status" value="1"/>
</dbReference>
<dbReference type="CDD" id="cd01428">
    <property type="entry name" value="ADK"/>
    <property type="match status" value="1"/>
</dbReference>
<protein>
    <submittedName>
        <fullName evidence="5">Bifunctional uridylate/adenylate kinase</fullName>
        <ecNumber evidence="5">2.7.4.14</ecNumber>
    </submittedName>
</protein>
<dbReference type="PANTHER" id="PTHR23359">
    <property type="entry name" value="NUCLEOTIDE KINASE"/>
    <property type="match status" value="1"/>
</dbReference>
<dbReference type="RefSeq" id="XP_064728863.1">
    <property type="nucleotide sequence ID" value="XM_064875598.1"/>
</dbReference>
<comment type="caution">
    <text evidence="5">The sequence shown here is derived from an EMBL/GenBank/DDBJ whole genome shotgun (WGS) entry which is preliminary data.</text>
</comment>
<evidence type="ECO:0000256" key="1">
    <source>
        <dbReference type="ARBA" id="ARBA00022679"/>
    </source>
</evidence>
<dbReference type="GO" id="GO:0016301">
    <property type="term" value="F:kinase activity"/>
    <property type="evidence" value="ECO:0007669"/>
    <property type="project" value="UniProtKB-KW"/>
</dbReference>